<dbReference type="RefSeq" id="WP_349426416.1">
    <property type="nucleotide sequence ID" value="NZ_CP151632.1"/>
</dbReference>
<evidence type="ECO:0000256" key="6">
    <source>
        <dbReference type="SAM" id="Phobius"/>
    </source>
</evidence>
<feature type="transmembrane region" description="Helical" evidence="6">
    <location>
        <begin position="75"/>
        <end position="95"/>
    </location>
</feature>
<evidence type="ECO:0000313" key="8">
    <source>
        <dbReference type="EMBL" id="WZO35594.1"/>
    </source>
</evidence>
<keyword evidence="4 6" id="KW-0472">Membrane</keyword>
<evidence type="ECO:0000256" key="5">
    <source>
        <dbReference type="SAM" id="MobiDB-lite"/>
    </source>
</evidence>
<dbReference type="PANTHER" id="PTHR37422">
    <property type="entry name" value="TEICHURONIC ACID BIOSYNTHESIS PROTEIN TUAE"/>
    <property type="match status" value="1"/>
</dbReference>
<dbReference type="GO" id="GO:0016874">
    <property type="term" value="F:ligase activity"/>
    <property type="evidence" value="ECO:0007669"/>
    <property type="project" value="UniProtKB-KW"/>
</dbReference>
<reference evidence="8" key="1">
    <citation type="submission" date="2024-04" db="EMBL/GenBank/DDBJ databases">
        <authorList>
            <person name="Roder T."/>
            <person name="Oberhansli S."/>
            <person name="Kreuzer M."/>
        </authorList>
    </citation>
    <scope>NUCLEOTIDE SEQUENCE</scope>
    <source>
        <strain evidence="8">LWS13-1.2</strain>
    </source>
</reference>
<dbReference type="GO" id="GO:0016020">
    <property type="term" value="C:membrane"/>
    <property type="evidence" value="ECO:0007669"/>
    <property type="project" value="UniProtKB-SubCell"/>
</dbReference>
<dbReference type="AlphaFoldDB" id="A0AAU6SFB0"/>
<feature type="transmembrane region" description="Helical" evidence="6">
    <location>
        <begin position="356"/>
        <end position="375"/>
    </location>
</feature>
<feature type="compositionally biased region" description="Polar residues" evidence="5">
    <location>
        <begin position="403"/>
        <end position="414"/>
    </location>
</feature>
<evidence type="ECO:0000256" key="3">
    <source>
        <dbReference type="ARBA" id="ARBA00022989"/>
    </source>
</evidence>
<feature type="transmembrane region" description="Helical" evidence="6">
    <location>
        <begin position="196"/>
        <end position="228"/>
    </location>
</feature>
<accession>A0AAU6SFB0</accession>
<organism evidence="8">
    <name type="scientific">Microbacterium sp. LWS13-1.2</name>
    <dbReference type="NCBI Taxonomy" id="3135264"/>
    <lineage>
        <taxon>Bacteria</taxon>
        <taxon>Bacillati</taxon>
        <taxon>Actinomycetota</taxon>
        <taxon>Actinomycetes</taxon>
        <taxon>Micrococcales</taxon>
        <taxon>Microbacteriaceae</taxon>
        <taxon>Microbacterium</taxon>
    </lineage>
</organism>
<protein>
    <submittedName>
        <fullName evidence="8">O-antigen ligase family protein</fullName>
    </submittedName>
</protein>
<dbReference type="EMBL" id="CP151632">
    <property type="protein sequence ID" value="WZO35594.1"/>
    <property type="molecule type" value="Genomic_DNA"/>
</dbReference>
<feature type="region of interest" description="Disordered" evidence="5">
    <location>
        <begin position="402"/>
        <end position="423"/>
    </location>
</feature>
<keyword evidence="3 6" id="KW-1133">Transmembrane helix</keyword>
<feature type="transmembrane region" description="Helical" evidence="6">
    <location>
        <begin position="321"/>
        <end position="344"/>
    </location>
</feature>
<evidence type="ECO:0000259" key="7">
    <source>
        <dbReference type="Pfam" id="PF04932"/>
    </source>
</evidence>
<feature type="transmembrane region" description="Helical" evidence="6">
    <location>
        <begin position="47"/>
        <end position="69"/>
    </location>
</feature>
<evidence type="ECO:0000256" key="1">
    <source>
        <dbReference type="ARBA" id="ARBA00004141"/>
    </source>
</evidence>
<keyword evidence="2 6" id="KW-0812">Transmembrane</keyword>
<dbReference type="InterPro" id="IPR007016">
    <property type="entry name" value="O-antigen_ligase-rel_domated"/>
</dbReference>
<sequence>MPAELLLFIAPVLLLGLLLLRDLPIFGLLACLILARAAFDGPFNLQVAGNPLSGVLGILILGLGIASGIRGWRGFIPMLALGGVLFVSSQSALLFDADAISEYIRLMSVIAVFVIVANLRNRPSPRAVVTVIQLTALISAVFSLIQFATGGGLVVDGVLRATGTMAHPNSAALLYCMAISASVIAYFELGHRRLDLVVAAVLFVALLSTGSVGGIVALAAMLCAYILLSPRVAMNVRIGVPVLAAAGVIGFLLSPLGAERVSEFVSLDLSGASGERNSLEWRIGRWQDVLTYWEQSPIVGVGYGASAGGALLNGYPPHNEYVRAIVELGLLGIVVIAILIVATLRALRRVARTGEAAGALATLGIAMLGGMLVNAIAENTFMYSVPGYLLALTIASALWRPPRSTSGDSLQSMKTYERKSHFA</sequence>
<keyword evidence="8" id="KW-0436">Ligase</keyword>
<feature type="transmembrane region" description="Helical" evidence="6">
    <location>
        <begin position="171"/>
        <end position="190"/>
    </location>
</feature>
<gene>
    <name evidence="8" type="ORF">MRBLWS13_003298</name>
</gene>
<feature type="transmembrane region" description="Helical" evidence="6">
    <location>
        <begin position="102"/>
        <end position="119"/>
    </location>
</feature>
<feature type="transmembrane region" description="Helical" evidence="6">
    <location>
        <begin position="131"/>
        <end position="159"/>
    </location>
</feature>
<dbReference type="Pfam" id="PF04932">
    <property type="entry name" value="Wzy_C"/>
    <property type="match status" value="1"/>
</dbReference>
<feature type="transmembrane region" description="Helical" evidence="6">
    <location>
        <begin position="240"/>
        <end position="258"/>
    </location>
</feature>
<feature type="transmembrane region" description="Helical" evidence="6">
    <location>
        <begin position="381"/>
        <end position="399"/>
    </location>
</feature>
<dbReference type="PANTHER" id="PTHR37422:SF13">
    <property type="entry name" value="LIPOPOLYSACCHARIDE BIOSYNTHESIS PROTEIN PA4999-RELATED"/>
    <property type="match status" value="1"/>
</dbReference>
<evidence type="ECO:0000256" key="4">
    <source>
        <dbReference type="ARBA" id="ARBA00023136"/>
    </source>
</evidence>
<proteinExistence type="predicted"/>
<feature type="domain" description="O-antigen ligase-related" evidence="7">
    <location>
        <begin position="198"/>
        <end position="336"/>
    </location>
</feature>
<name>A0AAU6SFB0_9MICO</name>
<comment type="subcellular location">
    <subcellularLocation>
        <location evidence="1">Membrane</location>
        <topology evidence="1">Multi-pass membrane protein</topology>
    </subcellularLocation>
</comment>
<dbReference type="InterPro" id="IPR051533">
    <property type="entry name" value="WaaL-like"/>
</dbReference>
<evidence type="ECO:0000256" key="2">
    <source>
        <dbReference type="ARBA" id="ARBA00022692"/>
    </source>
</evidence>
<feature type="transmembrane region" description="Helical" evidence="6">
    <location>
        <begin position="6"/>
        <end position="35"/>
    </location>
</feature>